<accession>A0AAD5MT88</accession>
<dbReference type="Gene3D" id="1.10.3080.10">
    <property type="entry name" value="Clc chloride channel"/>
    <property type="match status" value="1"/>
</dbReference>
<gene>
    <name evidence="8" type="ORF">KIN20_012373</name>
</gene>
<dbReference type="PRINTS" id="PR00762">
    <property type="entry name" value="CLCHANNEL"/>
</dbReference>
<dbReference type="InterPro" id="IPR050970">
    <property type="entry name" value="Cl_channel_volt-gated"/>
</dbReference>
<feature type="transmembrane region" description="Helical" evidence="7">
    <location>
        <begin position="276"/>
        <end position="295"/>
    </location>
</feature>
<keyword evidence="4 7" id="KW-1133">Transmembrane helix</keyword>
<evidence type="ECO:0000256" key="1">
    <source>
        <dbReference type="ARBA" id="ARBA00004141"/>
    </source>
</evidence>
<sequence length="549" mass="59999">MCKQKKDHPSEASIVSPSSESKSNSPRQPLFESCCKPARILKVFKFAVEEWVFLAMLGLIMAVFSLTIDVLISKLQEGRISLYQHFRDDPVWVVSFCHLDDAIGSGIPEMKTILRGVVLKEYLTIRTLISKMIGLTLSLGSGLPIGKEGPFVHIASVVANQLSRYLPSSGAFENESRANELLAAGCAVGVACTFSAPVGGVLFSIEVTAAYFAVRNYWRGFFAATCSATLFSVLQGLRRKANTELSDQSALFSVSVAAHYQTTFSLSDSFMSSELIAFAAIGFLCGIFGALFIFLHRTVVLFLRRNKYVKLVLQKYWLFYPAVISFMISSITFPLGSGKYLGGEQIFSHTLNDFFVNCSWMEDDWRSNLCQAGLPNQTWTGPNDDVNTFHSLIAFQITFFILSIIASTLPIPSGIFMPVFVIGAAFGRTMGELMRMWYPTGLVQNVPSSGIHPGIYAVVGAAAFCGAVTHTVSVAVIVFELTGQLVLLIPVMIAVLVANAVCSHLQPSIYDSIIKIKRLPYLPGISHSSSMYHSVSAAQFMTSPVAYVA</sequence>
<evidence type="ECO:0000313" key="8">
    <source>
        <dbReference type="EMBL" id="KAJ1355101.1"/>
    </source>
</evidence>
<dbReference type="PANTHER" id="PTHR45720">
    <property type="entry name" value="CHLORIDE CHANNEL PROTEIN 2"/>
    <property type="match status" value="1"/>
</dbReference>
<reference evidence="8" key="1">
    <citation type="submission" date="2021-06" db="EMBL/GenBank/DDBJ databases">
        <title>Parelaphostrongylus tenuis whole genome reference sequence.</title>
        <authorList>
            <person name="Garwood T.J."/>
            <person name="Larsen P.A."/>
            <person name="Fountain-Jones N.M."/>
            <person name="Garbe J.R."/>
            <person name="Macchietto M.G."/>
            <person name="Kania S.A."/>
            <person name="Gerhold R.W."/>
            <person name="Richards J.E."/>
            <person name="Wolf T.M."/>
        </authorList>
    </citation>
    <scope>NUCLEOTIDE SEQUENCE</scope>
    <source>
        <strain evidence="8">MNPRO001-30</strain>
        <tissue evidence="8">Meninges</tissue>
    </source>
</reference>
<dbReference type="FunFam" id="1.10.3080.10:FF:000022">
    <property type="entry name" value="Chloride channel protein"/>
    <property type="match status" value="1"/>
</dbReference>
<feature type="transmembrane region" description="Helical" evidence="7">
    <location>
        <begin position="455"/>
        <end position="479"/>
    </location>
</feature>
<evidence type="ECO:0000256" key="7">
    <source>
        <dbReference type="SAM" id="Phobius"/>
    </source>
</evidence>
<feature type="transmembrane region" description="Helical" evidence="7">
    <location>
        <begin position="393"/>
        <end position="426"/>
    </location>
</feature>
<organism evidence="8 9">
    <name type="scientific">Parelaphostrongylus tenuis</name>
    <name type="common">Meningeal worm</name>
    <dbReference type="NCBI Taxonomy" id="148309"/>
    <lineage>
        <taxon>Eukaryota</taxon>
        <taxon>Metazoa</taxon>
        <taxon>Ecdysozoa</taxon>
        <taxon>Nematoda</taxon>
        <taxon>Chromadorea</taxon>
        <taxon>Rhabditida</taxon>
        <taxon>Rhabditina</taxon>
        <taxon>Rhabditomorpha</taxon>
        <taxon>Strongyloidea</taxon>
        <taxon>Metastrongylidae</taxon>
        <taxon>Parelaphostrongylus</taxon>
    </lineage>
</organism>
<evidence type="ECO:0000256" key="6">
    <source>
        <dbReference type="SAM" id="MobiDB-lite"/>
    </source>
</evidence>
<dbReference type="Pfam" id="PF00654">
    <property type="entry name" value="Voltage_CLC"/>
    <property type="match status" value="1"/>
</dbReference>
<keyword evidence="2 7" id="KW-0812">Transmembrane</keyword>
<dbReference type="GO" id="GO:0005247">
    <property type="term" value="F:voltage-gated chloride channel activity"/>
    <property type="evidence" value="ECO:0007669"/>
    <property type="project" value="TreeGrafter"/>
</dbReference>
<evidence type="ECO:0000256" key="3">
    <source>
        <dbReference type="ARBA" id="ARBA00022737"/>
    </source>
</evidence>
<comment type="caution">
    <text evidence="8">The sequence shown here is derived from an EMBL/GenBank/DDBJ whole genome shotgun (WGS) entry which is preliminary data.</text>
</comment>
<dbReference type="GO" id="GO:0005886">
    <property type="term" value="C:plasma membrane"/>
    <property type="evidence" value="ECO:0007669"/>
    <property type="project" value="TreeGrafter"/>
</dbReference>
<feature type="transmembrane region" description="Helical" evidence="7">
    <location>
        <begin position="51"/>
        <end position="72"/>
    </location>
</feature>
<dbReference type="InterPro" id="IPR014743">
    <property type="entry name" value="Cl-channel_core"/>
</dbReference>
<evidence type="ECO:0008006" key="10">
    <source>
        <dbReference type="Google" id="ProtNLM"/>
    </source>
</evidence>
<dbReference type="CDD" id="cd03683">
    <property type="entry name" value="ClC_1_like"/>
    <property type="match status" value="1"/>
</dbReference>
<dbReference type="SUPFAM" id="SSF81340">
    <property type="entry name" value="Clc chloride channel"/>
    <property type="match status" value="1"/>
</dbReference>
<protein>
    <recommendedName>
        <fullName evidence="10">Chloride channel protein</fullName>
    </recommendedName>
</protein>
<feature type="transmembrane region" description="Helical" evidence="7">
    <location>
        <begin position="485"/>
        <end position="505"/>
    </location>
</feature>
<evidence type="ECO:0000313" key="9">
    <source>
        <dbReference type="Proteomes" id="UP001196413"/>
    </source>
</evidence>
<dbReference type="AlphaFoldDB" id="A0AAD5MT88"/>
<evidence type="ECO:0000256" key="5">
    <source>
        <dbReference type="ARBA" id="ARBA00023136"/>
    </source>
</evidence>
<proteinExistence type="predicted"/>
<keyword evidence="9" id="KW-1185">Reference proteome</keyword>
<feature type="transmembrane region" description="Helical" evidence="7">
    <location>
        <begin position="316"/>
        <end position="335"/>
    </location>
</feature>
<feature type="transmembrane region" description="Helical" evidence="7">
    <location>
        <begin position="217"/>
        <end position="237"/>
    </location>
</feature>
<dbReference type="Proteomes" id="UP001196413">
    <property type="component" value="Unassembled WGS sequence"/>
</dbReference>
<dbReference type="EMBL" id="JAHQIW010002341">
    <property type="protein sequence ID" value="KAJ1355101.1"/>
    <property type="molecule type" value="Genomic_DNA"/>
</dbReference>
<keyword evidence="3" id="KW-0677">Repeat</keyword>
<feature type="transmembrane region" description="Helical" evidence="7">
    <location>
        <begin position="181"/>
        <end position="205"/>
    </location>
</feature>
<dbReference type="InterPro" id="IPR001807">
    <property type="entry name" value="ClC"/>
</dbReference>
<comment type="subcellular location">
    <subcellularLocation>
        <location evidence="1">Membrane</location>
        <topology evidence="1">Multi-pass membrane protein</topology>
    </subcellularLocation>
</comment>
<keyword evidence="5 7" id="KW-0472">Membrane</keyword>
<evidence type="ECO:0000256" key="4">
    <source>
        <dbReference type="ARBA" id="ARBA00022989"/>
    </source>
</evidence>
<feature type="region of interest" description="Disordered" evidence="6">
    <location>
        <begin position="1"/>
        <end position="29"/>
    </location>
</feature>
<dbReference type="PANTHER" id="PTHR45720:SF10">
    <property type="entry name" value="CHLORIDE CHANNEL PROTEIN 2"/>
    <property type="match status" value="1"/>
</dbReference>
<feature type="compositionally biased region" description="Low complexity" evidence="6">
    <location>
        <begin position="11"/>
        <end position="29"/>
    </location>
</feature>
<name>A0AAD5MT88_PARTN</name>
<evidence type="ECO:0000256" key="2">
    <source>
        <dbReference type="ARBA" id="ARBA00022692"/>
    </source>
</evidence>